<feature type="signal peptide" evidence="2">
    <location>
        <begin position="1"/>
        <end position="19"/>
    </location>
</feature>
<gene>
    <name evidence="3" type="ORF">LOTGIDRAFT_163487</name>
</gene>
<keyword evidence="4" id="KW-1185">Reference proteome</keyword>
<feature type="chain" id="PRO_5004715691" description="SEA domain-containing protein" evidence="2">
    <location>
        <begin position="20"/>
        <end position="273"/>
    </location>
</feature>
<dbReference type="GeneID" id="20239430"/>
<protein>
    <recommendedName>
        <fullName evidence="5">SEA domain-containing protein</fullName>
    </recommendedName>
</protein>
<dbReference type="RefSeq" id="XP_009058249.1">
    <property type="nucleotide sequence ID" value="XM_009060001.1"/>
</dbReference>
<evidence type="ECO:0000313" key="3">
    <source>
        <dbReference type="EMBL" id="ESO90977.1"/>
    </source>
</evidence>
<feature type="non-terminal residue" evidence="3">
    <location>
        <position position="273"/>
    </location>
</feature>
<name>V4A2R1_LOTGI</name>
<dbReference type="AlphaFoldDB" id="V4A2R1"/>
<keyword evidence="2" id="KW-0732">Signal</keyword>
<dbReference type="CTD" id="20239430"/>
<proteinExistence type="predicted"/>
<dbReference type="EMBL" id="KB202284">
    <property type="protein sequence ID" value="ESO90977.1"/>
    <property type="molecule type" value="Genomic_DNA"/>
</dbReference>
<evidence type="ECO:0008006" key="5">
    <source>
        <dbReference type="Google" id="ProtNLM"/>
    </source>
</evidence>
<evidence type="ECO:0000313" key="4">
    <source>
        <dbReference type="Proteomes" id="UP000030746"/>
    </source>
</evidence>
<organism evidence="3 4">
    <name type="scientific">Lottia gigantea</name>
    <name type="common">Giant owl limpet</name>
    <dbReference type="NCBI Taxonomy" id="225164"/>
    <lineage>
        <taxon>Eukaryota</taxon>
        <taxon>Metazoa</taxon>
        <taxon>Spiralia</taxon>
        <taxon>Lophotrochozoa</taxon>
        <taxon>Mollusca</taxon>
        <taxon>Gastropoda</taxon>
        <taxon>Patellogastropoda</taxon>
        <taxon>Lottioidea</taxon>
        <taxon>Lottiidae</taxon>
        <taxon>Lottia</taxon>
    </lineage>
</organism>
<reference evidence="3 4" key="1">
    <citation type="journal article" date="2013" name="Nature">
        <title>Insights into bilaterian evolution from three spiralian genomes.</title>
        <authorList>
            <person name="Simakov O."/>
            <person name="Marletaz F."/>
            <person name="Cho S.J."/>
            <person name="Edsinger-Gonzales E."/>
            <person name="Havlak P."/>
            <person name="Hellsten U."/>
            <person name="Kuo D.H."/>
            <person name="Larsson T."/>
            <person name="Lv J."/>
            <person name="Arendt D."/>
            <person name="Savage R."/>
            <person name="Osoegawa K."/>
            <person name="de Jong P."/>
            <person name="Grimwood J."/>
            <person name="Chapman J.A."/>
            <person name="Shapiro H."/>
            <person name="Aerts A."/>
            <person name="Otillar R.P."/>
            <person name="Terry A.Y."/>
            <person name="Boore J.L."/>
            <person name="Grigoriev I.V."/>
            <person name="Lindberg D.R."/>
            <person name="Seaver E.C."/>
            <person name="Weisblat D.A."/>
            <person name="Putnam N.H."/>
            <person name="Rokhsar D.S."/>
        </authorList>
    </citation>
    <scope>NUCLEOTIDE SEQUENCE [LARGE SCALE GENOMIC DNA]</scope>
</reference>
<accession>V4A2R1</accession>
<dbReference type="KEGG" id="lgi:LOTGIDRAFT_163487"/>
<dbReference type="HOGENOM" id="CLU_1021470_0_0_1"/>
<sequence length="273" mass="30584">MTPLIVLLVSFLGTSAAHGSELGNSGVESRFVLNPQPASPQFVNSILELLSRLPFNLYNNYICNVYADVYSAPYFHGYPYTYYYYSRGRREAYSTYELYQYSQTVKGTFKILSSYWSHKEFKSLYDEVREIATDIMSRRDQKGPTVAETTRRVLKNYLSRNKVSMNVDNVHSAIVKINTTPKRIFQSSVNYFVRSSCSAVRSNSHCNYVRHMTTSGLCSTVYFSNLMFNQCCEGNTTTGGVTATLTTTATSTSSTTTTTTTISSSDSSTASTK</sequence>
<feature type="region of interest" description="Disordered" evidence="1">
    <location>
        <begin position="253"/>
        <end position="273"/>
    </location>
</feature>
<evidence type="ECO:0000256" key="1">
    <source>
        <dbReference type="SAM" id="MobiDB-lite"/>
    </source>
</evidence>
<evidence type="ECO:0000256" key="2">
    <source>
        <dbReference type="SAM" id="SignalP"/>
    </source>
</evidence>
<dbReference type="Proteomes" id="UP000030746">
    <property type="component" value="Unassembled WGS sequence"/>
</dbReference>